<gene>
    <name evidence="1" type="ORF">SNR37_001409</name>
</gene>
<keyword evidence="2" id="KW-1185">Reference proteome</keyword>
<accession>A0ABU7GA82</accession>
<protein>
    <recommendedName>
        <fullName evidence="3">Bacteriocin</fullName>
    </recommendedName>
</protein>
<name>A0ABU7GA82_9ALTE</name>
<organism evidence="1 2">
    <name type="scientific">Agarivorans aestuarii</name>
    <dbReference type="NCBI Taxonomy" id="1563703"/>
    <lineage>
        <taxon>Bacteria</taxon>
        <taxon>Pseudomonadati</taxon>
        <taxon>Pseudomonadota</taxon>
        <taxon>Gammaproteobacteria</taxon>
        <taxon>Alteromonadales</taxon>
        <taxon>Alteromonadaceae</taxon>
        <taxon>Agarivorans</taxon>
    </lineage>
</organism>
<proteinExistence type="predicted"/>
<comment type="caution">
    <text evidence="1">The sequence shown here is derived from an EMBL/GenBank/DDBJ whole genome shotgun (WGS) entry which is preliminary data.</text>
</comment>
<dbReference type="Proteomes" id="UP001310248">
    <property type="component" value="Unassembled WGS sequence"/>
</dbReference>
<evidence type="ECO:0000313" key="2">
    <source>
        <dbReference type="Proteomes" id="UP001310248"/>
    </source>
</evidence>
<sequence length="72" mass="8036">MDLNKEQEFLLNGIQELTEDEMISIAGGYGEPTPPHEHDDDCYWVTVPNPYGQGTVEQHRVHSDNDGTSYGG</sequence>
<dbReference type="RefSeq" id="WP_329776817.1">
    <property type="nucleotide sequence ID" value="NZ_JAYDYW010000017.1"/>
</dbReference>
<reference evidence="2" key="1">
    <citation type="submission" date="2023-07" db="EMBL/GenBank/DDBJ databases">
        <title>Draft genome sequence of Agarivorans aestuarii strain ZMCS4, a CAZymes producing bacteria isolated from the marine brown algae Clodostephus spongiosus.</title>
        <authorList>
            <person name="Lorente B."/>
            <person name="Cabral C."/>
            <person name="Frias J."/>
            <person name="Faria J."/>
            <person name="Toubarro D."/>
        </authorList>
    </citation>
    <scope>NUCLEOTIDE SEQUENCE [LARGE SCALE GENOMIC DNA]</scope>
    <source>
        <strain evidence="2">ZMCS4</strain>
    </source>
</reference>
<evidence type="ECO:0008006" key="3">
    <source>
        <dbReference type="Google" id="ProtNLM"/>
    </source>
</evidence>
<evidence type="ECO:0000313" key="1">
    <source>
        <dbReference type="EMBL" id="MEE1676082.1"/>
    </source>
</evidence>
<dbReference type="EMBL" id="JAYDYW010000017">
    <property type="protein sequence ID" value="MEE1676082.1"/>
    <property type="molecule type" value="Genomic_DNA"/>
</dbReference>